<evidence type="ECO:0000256" key="2">
    <source>
        <dbReference type="SAM" id="Phobius"/>
    </source>
</evidence>
<accession>A0A0P1F2E9</accession>
<dbReference type="STRING" id="266809.PM03_00730"/>
<feature type="compositionally biased region" description="Pro residues" evidence="1">
    <location>
        <begin position="1"/>
        <end position="11"/>
    </location>
</feature>
<feature type="transmembrane region" description="Helical" evidence="2">
    <location>
        <begin position="42"/>
        <end position="66"/>
    </location>
</feature>
<reference evidence="3 4" key="1">
    <citation type="submission" date="2015-09" db="EMBL/GenBank/DDBJ databases">
        <authorList>
            <consortium name="Swine Surveillance"/>
        </authorList>
    </citation>
    <scope>NUCLEOTIDE SEQUENCE [LARGE SCALE GENOMIC DNA]</scope>
    <source>
        <strain evidence="3 4">CECT 5294</strain>
    </source>
</reference>
<name>A0A0P1F2E9_9RHOB</name>
<dbReference type="Proteomes" id="UP000051298">
    <property type="component" value="Unassembled WGS sequence"/>
</dbReference>
<gene>
    <name evidence="3" type="ORF">THS5294_03065</name>
</gene>
<keyword evidence="2" id="KW-1133">Transmembrane helix</keyword>
<dbReference type="eggNOG" id="ENOG502Z84M">
    <property type="taxonomic scope" value="Bacteria"/>
</dbReference>
<organism evidence="3 4">
    <name type="scientific">Thalassobacter stenotrophicus</name>
    <dbReference type="NCBI Taxonomy" id="266809"/>
    <lineage>
        <taxon>Bacteria</taxon>
        <taxon>Pseudomonadati</taxon>
        <taxon>Pseudomonadota</taxon>
        <taxon>Alphaproteobacteria</taxon>
        <taxon>Rhodobacterales</taxon>
        <taxon>Roseobacteraceae</taxon>
        <taxon>Thalassobacter</taxon>
    </lineage>
</organism>
<dbReference type="AlphaFoldDB" id="A0A0P1F2E9"/>
<evidence type="ECO:0000313" key="4">
    <source>
        <dbReference type="Proteomes" id="UP000051298"/>
    </source>
</evidence>
<dbReference type="EMBL" id="CYRX01000033">
    <property type="protein sequence ID" value="CUH61753.1"/>
    <property type="molecule type" value="Genomic_DNA"/>
</dbReference>
<protein>
    <submittedName>
        <fullName evidence="3">Uncharacterized protein</fullName>
    </submittedName>
</protein>
<keyword evidence="2" id="KW-0812">Transmembrane</keyword>
<keyword evidence="2" id="KW-0472">Membrane</keyword>
<feature type="transmembrane region" description="Helical" evidence="2">
    <location>
        <begin position="78"/>
        <end position="99"/>
    </location>
</feature>
<feature type="region of interest" description="Disordered" evidence="1">
    <location>
        <begin position="1"/>
        <end position="22"/>
    </location>
</feature>
<proteinExistence type="predicted"/>
<evidence type="ECO:0000313" key="3">
    <source>
        <dbReference type="EMBL" id="CUH61753.1"/>
    </source>
</evidence>
<evidence type="ECO:0000256" key="1">
    <source>
        <dbReference type="SAM" id="MobiDB-lite"/>
    </source>
</evidence>
<sequence length="360" mass="39065">MTSSAPQPPKPTSDDTGTGSGAAKRIASMGLNTYSQRDAPSLISTIEIVAIVLSILWVLVVSYFYLTVESAAGGEEAPLTSLMTMVGVILPLAVIWIGASAARTARTMREESARLQAAIDGMRHAYVEQQQMAGMSIKRSMEAKIDSISKAQERAEAAIAGMARTAAPEPATPEVTAEAAPQMEITDQPPLALGTPAEALPAGDPLTMGEFIRAVNFPENEKDKEGFRTLRRALKDRAAARLINAAQDVLTLMSQEGIYMDDLTPDRARPEIWRQFAQGERGREIASLGGIRDRSSLTLCAGRMRSDPVFKDTVHHFLRQFDRTLAQAEPRMTDVELTQLGNTRTARAFMLLGRVTGTFD</sequence>
<dbReference type="RefSeq" id="WP_072936599.1">
    <property type="nucleotide sequence ID" value="NZ_CYRX01000033.1"/>
</dbReference>